<dbReference type="EC" id="3.4.13.19" evidence="1"/>
<evidence type="ECO:0000313" key="3">
    <source>
        <dbReference type="EMBL" id="CDS93072.1"/>
    </source>
</evidence>
<dbReference type="PANTHER" id="PTHR10443">
    <property type="entry name" value="MICROSOMAL DIPEPTIDASE"/>
    <property type="match status" value="1"/>
</dbReference>
<dbReference type="EMBL" id="LK932532">
    <property type="protein sequence ID" value="CDS89996.1"/>
    <property type="molecule type" value="Genomic_DNA"/>
</dbReference>
<dbReference type="RefSeq" id="WP_021367379.1">
    <property type="nucleotide sequence ID" value="NZ_BBYB01000107.1"/>
</dbReference>
<dbReference type="CDD" id="cd01301">
    <property type="entry name" value="rDP_like"/>
    <property type="match status" value="1"/>
</dbReference>
<keyword evidence="1" id="KW-0224">Dipeptidase</keyword>
<dbReference type="PANTHER" id="PTHR10443:SF12">
    <property type="entry name" value="DIPEPTIDASE"/>
    <property type="match status" value="1"/>
</dbReference>
<reference evidence="1" key="1">
    <citation type="submission" date="2014-07" db="EMBL/GenBank/DDBJ databases">
        <authorList>
            <person name="Monot Marc"/>
        </authorList>
    </citation>
    <scope>NUCLEOTIDE SEQUENCE</scope>
    <source>
        <strain evidence="3">7032989</strain>
        <strain evidence="2">7032994</strain>
    </source>
</reference>
<proteinExistence type="predicted"/>
<dbReference type="GO" id="GO:0070573">
    <property type="term" value="F:metallodipeptidase activity"/>
    <property type="evidence" value="ECO:0007669"/>
    <property type="project" value="InterPro"/>
</dbReference>
<dbReference type="InterPro" id="IPR008257">
    <property type="entry name" value="Pept_M19"/>
</dbReference>
<evidence type="ECO:0000313" key="1">
    <source>
        <dbReference type="EMBL" id="CDS89996.1"/>
    </source>
</evidence>
<accession>A0A069AND5</accession>
<sequence>MKFIDLHCDTIAKLMENVETSELKSNKYSVDIDRLKKGDSLAQTFALFVDTEEVKHPFDYCMSMANKFHEEMKKNSDEIVLATNYEEIMKNQSEGKLTALLSIEEGAVLEGKLENLKKFYDLGVRMMTISWNHVNELSFPHNKVEYREKGLTDFGREVVHKMNELGMLVDVSHISDGGFYEIAKISSKPIIATHSNSRAMMNHSRNLTDDMIKVLANKGGVTGINFFHLFLSDKSESKLEDMVRHIKHIVNVGGIDVVSLGSDFDGIDSKVEIEDISQMGKLYEPLKKEGFSEDDIEKIYYKNALRVIKEVL</sequence>
<keyword evidence="1" id="KW-0378">Hydrolase</keyword>
<dbReference type="EMBL" id="LK932417">
    <property type="protein sequence ID" value="CDS90214.1"/>
    <property type="molecule type" value="Genomic_DNA"/>
</dbReference>
<keyword evidence="1" id="KW-0645">Protease</keyword>
<gene>
    <name evidence="3" type="ORF">BN1095_1300022</name>
    <name evidence="1" type="ORF">BN1096_770020</name>
    <name evidence="2" type="ORF">BN1097_770020</name>
</gene>
<dbReference type="InterPro" id="IPR032466">
    <property type="entry name" value="Metal_Hydrolase"/>
</dbReference>
<organism evidence="1">
    <name type="scientific">Clostridioides difficile</name>
    <name type="common">Peptoclostridium difficile</name>
    <dbReference type="NCBI Taxonomy" id="1496"/>
    <lineage>
        <taxon>Bacteria</taxon>
        <taxon>Bacillati</taxon>
        <taxon>Bacillota</taxon>
        <taxon>Clostridia</taxon>
        <taxon>Peptostreptococcales</taxon>
        <taxon>Peptostreptococcaceae</taxon>
        <taxon>Clostridioides</taxon>
    </lineage>
</organism>
<dbReference type="PROSITE" id="PS51365">
    <property type="entry name" value="RENAL_DIPEPTIDASE_2"/>
    <property type="match status" value="1"/>
</dbReference>
<dbReference type="EMBL" id="LK932773">
    <property type="protein sequence ID" value="CDS93072.1"/>
    <property type="molecule type" value="Genomic_DNA"/>
</dbReference>
<dbReference type="GO" id="GO:0006508">
    <property type="term" value="P:proteolysis"/>
    <property type="evidence" value="ECO:0007669"/>
    <property type="project" value="InterPro"/>
</dbReference>
<dbReference type="Gene3D" id="3.20.20.140">
    <property type="entry name" value="Metal-dependent hydrolases"/>
    <property type="match status" value="1"/>
</dbReference>
<evidence type="ECO:0000313" key="2">
    <source>
        <dbReference type="EMBL" id="CDS90214.1"/>
    </source>
</evidence>
<dbReference type="AlphaFoldDB" id="A0A069AND5"/>
<dbReference type="SUPFAM" id="SSF51556">
    <property type="entry name" value="Metallo-dependent hydrolases"/>
    <property type="match status" value="1"/>
</dbReference>
<protein>
    <submittedName>
        <fullName evidence="2">Putative dipeptidase</fullName>
    </submittedName>
    <submittedName>
        <fullName evidence="1">Putative peptidase, M19 family</fullName>
        <ecNumber evidence="1">3.4.13.19</ecNumber>
    </submittedName>
</protein>
<name>A0A069AND5_CLODI</name>
<dbReference type="Pfam" id="PF01244">
    <property type="entry name" value="Peptidase_M19"/>
    <property type="match status" value="1"/>
</dbReference>